<dbReference type="RefSeq" id="WP_135247802.1">
    <property type="nucleotide sequence ID" value="NZ_SMLK01000001.1"/>
</dbReference>
<dbReference type="EMBL" id="SMLK01000001">
    <property type="protein sequence ID" value="TFZ07864.1"/>
    <property type="molecule type" value="Genomic_DNA"/>
</dbReference>
<gene>
    <name evidence="2" type="ORF">EZ216_01485</name>
</gene>
<comment type="caution">
    <text evidence="2">The sequence shown here is derived from an EMBL/GenBank/DDBJ whole genome shotgun (WGS) entry which is preliminary data.</text>
</comment>
<dbReference type="Proteomes" id="UP000297839">
    <property type="component" value="Unassembled WGS sequence"/>
</dbReference>
<protein>
    <submittedName>
        <fullName evidence="2">Uncharacterized protein</fullName>
    </submittedName>
</protein>
<evidence type="ECO:0000313" key="2">
    <source>
        <dbReference type="EMBL" id="TFZ07864.1"/>
    </source>
</evidence>
<proteinExistence type="predicted"/>
<dbReference type="OrthoDB" id="8910490at2"/>
<name>A0A4Z0CA47_9BURK</name>
<reference evidence="2 3" key="1">
    <citation type="submission" date="2019-03" db="EMBL/GenBank/DDBJ databases">
        <title>Ramlibacter sp. 18x22-1, whole genome shotgun sequence.</title>
        <authorList>
            <person name="Zhang X."/>
            <person name="Feng G."/>
            <person name="Zhu H."/>
        </authorList>
    </citation>
    <scope>NUCLEOTIDE SEQUENCE [LARGE SCALE GENOMIC DNA]</scope>
    <source>
        <strain evidence="2 3">18x22-1</strain>
    </source>
</reference>
<evidence type="ECO:0000313" key="3">
    <source>
        <dbReference type="Proteomes" id="UP000297839"/>
    </source>
</evidence>
<accession>A0A4Z0CA47</accession>
<sequence>MDTLWQPPLDHASAPHEPNAEARGLFAGGWYATREECRVVNPADHAEQMVSPETWRALRELDAGVPVMPAQEPAHARPAG</sequence>
<evidence type="ECO:0000256" key="1">
    <source>
        <dbReference type="SAM" id="MobiDB-lite"/>
    </source>
</evidence>
<keyword evidence="3" id="KW-1185">Reference proteome</keyword>
<feature type="region of interest" description="Disordered" evidence="1">
    <location>
        <begin position="1"/>
        <end position="20"/>
    </location>
</feature>
<dbReference type="AlphaFoldDB" id="A0A4Z0CA47"/>
<organism evidence="2 3">
    <name type="scientific">Ramlibacter humi</name>
    <dbReference type="NCBI Taxonomy" id="2530451"/>
    <lineage>
        <taxon>Bacteria</taxon>
        <taxon>Pseudomonadati</taxon>
        <taxon>Pseudomonadota</taxon>
        <taxon>Betaproteobacteria</taxon>
        <taxon>Burkholderiales</taxon>
        <taxon>Comamonadaceae</taxon>
        <taxon>Ramlibacter</taxon>
    </lineage>
</organism>